<comment type="subcellular location">
    <subcellularLocation>
        <location evidence="1">Periplasm</location>
    </subcellularLocation>
</comment>
<evidence type="ECO:0000313" key="3">
    <source>
        <dbReference type="EMBL" id="MFM0003787.1"/>
    </source>
</evidence>
<evidence type="ECO:0000259" key="2">
    <source>
        <dbReference type="Pfam" id="PF13473"/>
    </source>
</evidence>
<dbReference type="Pfam" id="PF13473">
    <property type="entry name" value="Cupredoxin_1"/>
    <property type="match status" value="1"/>
</dbReference>
<feature type="domain" description="EfeO-type cupredoxin-like" evidence="2">
    <location>
        <begin position="11"/>
        <end position="95"/>
    </location>
</feature>
<proteinExistence type="predicted"/>
<sequence length="96" mass="10716">MVVTSLAGVSNAVAKTYLIVIEQMRFDPPVLIVHRGDRVMWVNKDLFPHTASAMSKAFDSREIAPSASWTYVARETGSYPYRCTLHATMRGTVIVQ</sequence>
<evidence type="ECO:0000256" key="1">
    <source>
        <dbReference type="ARBA" id="ARBA00004418"/>
    </source>
</evidence>
<dbReference type="Proteomes" id="UP001629230">
    <property type="component" value="Unassembled WGS sequence"/>
</dbReference>
<accession>A0ABW9AT96</accession>
<reference evidence="3 4" key="1">
    <citation type="journal article" date="2024" name="Chem. Sci.">
        <title>Discovery of megapolipeptins by genome mining of a Burkholderiales bacteria collection.</title>
        <authorList>
            <person name="Paulo B.S."/>
            <person name="Recchia M.J.J."/>
            <person name="Lee S."/>
            <person name="Fergusson C.H."/>
            <person name="Romanowski S.B."/>
            <person name="Hernandez A."/>
            <person name="Krull N."/>
            <person name="Liu D.Y."/>
            <person name="Cavanagh H."/>
            <person name="Bos A."/>
            <person name="Gray C.A."/>
            <person name="Murphy B.T."/>
            <person name="Linington R.G."/>
            <person name="Eustaquio A.S."/>
        </authorList>
    </citation>
    <scope>NUCLEOTIDE SEQUENCE [LARGE SCALE GENOMIC DNA]</scope>
    <source>
        <strain evidence="3 4">RL17-350-BIC-A</strain>
    </source>
</reference>
<dbReference type="InterPro" id="IPR008972">
    <property type="entry name" value="Cupredoxin"/>
</dbReference>
<organism evidence="3 4">
    <name type="scientific">Paraburkholderia dipogonis</name>
    <dbReference type="NCBI Taxonomy" id="1211383"/>
    <lineage>
        <taxon>Bacteria</taxon>
        <taxon>Pseudomonadati</taxon>
        <taxon>Pseudomonadota</taxon>
        <taxon>Betaproteobacteria</taxon>
        <taxon>Burkholderiales</taxon>
        <taxon>Burkholderiaceae</taxon>
        <taxon>Paraburkholderia</taxon>
    </lineage>
</organism>
<dbReference type="EMBL" id="JAQQEZ010000016">
    <property type="protein sequence ID" value="MFM0003787.1"/>
    <property type="molecule type" value="Genomic_DNA"/>
</dbReference>
<dbReference type="InterPro" id="IPR035668">
    <property type="entry name" value="Amicyanin"/>
</dbReference>
<gene>
    <name evidence="3" type="ORF">PQR57_22525</name>
</gene>
<dbReference type="CDD" id="cd13921">
    <property type="entry name" value="Amicyanin"/>
    <property type="match status" value="1"/>
</dbReference>
<dbReference type="SUPFAM" id="SSF49503">
    <property type="entry name" value="Cupredoxins"/>
    <property type="match status" value="1"/>
</dbReference>
<dbReference type="PANTHER" id="PTHR36507:SF1">
    <property type="entry name" value="BLL1555 PROTEIN"/>
    <property type="match status" value="1"/>
</dbReference>
<protein>
    <submittedName>
        <fullName evidence="3">Cupredoxin family copper-binding protein</fullName>
    </submittedName>
</protein>
<dbReference type="PANTHER" id="PTHR36507">
    <property type="entry name" value="BLL1555 PROTEIN"/>
    <property type="match status" value="1"/>
</dbReference>
<dbReference type="InterPro" id="IPR052721">
    <property type="entry name" value="ET_Amicyanin"/>
</dbReference>
<dbReference type="InterPro" id="IPR028096">
    <property type="entry name" value="EfeO_Cupredoxin"/>
</dbReference>
<evidence type="ECO:0000313" key="4">
    <source>
        <dbReference type="Proteomes" id="UP001629230"/>
    </source>
</evidence>
<comment type="caution">
    <text evidence="3">The sequence shown here is derived from an EMBL/GenBank/DDBJ whole genome shotgun (WGS) entry which is preliminary data.</text>
</comment>
<dbReference type="Gene3D" id="2.60.40.420">
    <property type="entry name" value="Cupredoxins - blue copper proteins"/>
    <property type="match status" value="1"/>
</dbReference>
<name>A0ABW9AT96_9BURK</name>
<keyword evidence="4" id="KW-1185">Reference proteome</keyword>